<comment type="caution">
    <text evidence="2">The sequence shown here is derived from an EMBL/GenBank/DDBJ whole genome shotgun (WGS) entry which is preliminary data.</text>
</comment>
<gene>
    <name evidence="2" type="ORF">EYF80_001909</name>
</gene>
<feature type="region of interest" description="Disordered" evidence="1">
    <location>
        <begin position="52"/>
        <end position="73"/>
    </location>
</feature>
<dbReference type="AlphaFoldDB" id="A0A4Z2JCB1"/>
<dbReference type="Proteomes" id="UP000314294">
    <property type="component" value="Unassembled WGS sequence"/>
</dbReference>
<organism evidence="2 3">
    <name type="scientific">Liparis tanakae</name>
    <name type="common">Tanaka's snailfish</name>
    <dbReference type="NCBI Taxonomy" id="230148"/>
    <lineage>
        <taxon>Eukaryota</taxon>
        <taxon>Metazoa</taxon>
        <taxon>Chordata</taxon>
        <taxon>Craniata</taxon>
        <taxon>Vertebrata</taxon>
        <taxon>Euteleostomi</taxon>
        <taxon>Actinopterygii</taxon>
        <taxon>Neopterygii</taxon>
        <taxon>Teleostei</taxon>
        <taxon>Neoteleostei</taxon>
        <taxon>Acanthomorphata</taxon>
        <taxon>Eupercaria</taxon>
        <taxon>Perciformes</taxon>
        <taxon>Cottioidei</taxon>
        <taxon>Cottales</taxon>
        <taxon>Liparidae</taxon>
        <taxon>Liparis</taxon>
    </lineage>
</organism>
<feature type="compositionally biased region" description="Basic and acidic residues" evidence="1">
    <location>
        <begin position="56"/>
        <end position="73"/>
    </location>
</feature>
<evidence type="ECO:0000313" key="3">
    <source>
        <dbReference type="Proteomes" id="UP000314294"/>
    </source>
</evidence>
<protein>
    <submittedName>
        <fullName evidence="2">Uncharacterized protein</fullName>
    </submittedName>
</protein>
<name>A0A4Z2JCB1_9TELE</name>
<dbReference type="EMBL" id="SRLO01000008">
    <property type="protein sequence ID" value="TNN87945.1"/>
    <property type="molecule type" value="Genomic_DNA"/>
</dbReference>
<keyword evidence="3" id="KW-1185">Reference proteome</keyword>
<evidence type="ECO:0000313" key="2">
    <source>
        <dbReference type="EMBL" id="TNN87945.1"/>
    </source>
</evidence>
<evidence type="ECO:0000256" key="1">
    <source>
        <dbReference type="SAM" id="MobiDB-lite"/>
    </source>
</evidence>
<proteinExistence type="predicted"/>
<accession>A0A4Z2JCB1</accession>
<sequence>MSRGLKGFASCIQISPAYPLHLSLILPQQTWDRSEPYVSKARTQLVVKLSAPALAHEPKRNRESNEGRAGETL</sequence>
<reference evidence="2 3" key="1">
    <citation type="submission" date="2019-03" db="EMBL/GenBank/DDBJ databases">
        <title>First draft genome of Liparis tanakae, snailfish: a comprehensive survey of snailfish specific genes.</title>
        <authorList>
            <person name="Kim W."/>
            <person name="Song I."/>
            <person name="Jeong J.-H."/>
            <person name="Kim D."/>
            <person name="Kim S."/>
            <person name="Ryu S."/>
            <person name="Song J.Y."/>
            <person name="Lee S.K."/>
        </authorList>
    </citation>
    <scope>NUCLEOTIDE SEQUENCE [LARGE SCALE GENOMIC DNA]</scope>
    <source>
        <tissue evidence="2">Muscle</tissue>
    </source>
</reference>